<reference evidence="10 11" key="1">
    <citation type="journal article" date="2019" name="Sci. Rep.">
        <title>Extended insight into the Mycobacterium chelonae-abscessus complex through whole genome sequencing of Mycobacterium salmoniphilum outbreak and Mycobacterium salmoniphilum-like strains.</title>
        <authorList>
            <person name="Behra P.R.K."/>
            <person name="Das S."/>
            <person name="Pettersson B.M.F."/>
            <person name="Shirreff L."/>
            <person name="DuCote T."/>
            <person name="Jacobsson K.G."/>
            <person name="Ennis D.G."/>
            <person name="Kirsebom L.A."/>
        </authorList>
    </citation>
    <scope>NUCLEOTIDE SEQUENCE [LARGE SCALE GENOMIC DNA]</scope>
    <source>
        <strain evidence="10 11">CCUG 63697</strain>
    </source>
</reference>
<keyword evidence="11" id="KW-1185">Reference proteome</keyword>
<sequence>MYVISREQPRTVCDLHWVVIARLRRSAAFVLLAFSFSAVMIGTTMPTPMYALYSQQMHFSVLTTTVVYATYAAGVLFALLMFGGWSDVLGRRPLLLTGAGFAILSSAIFLFVDSVPVLLIARIVSGLSAGFFTGAATVAVIEAAPERWRGRAAAVATVANTGGLGLGPLVAGILVQYAPWPTRLAFIVHIGLVSIAVIALLFAPETAPRHGKLGMQRLSLPPQVRVTFAAAATAGFAGFAALGSFTAVAPGFLSGVLGIDNHAVAGASVFLTFGSSCVAQVLTRQVPAAKALIIGCAILLTGMLLVVVALHASSLPWYLASAVVVGVGQGISFSRGLASIADRTPEDNRAEVTSSYFVVAYIGIALPVVGEGLAAQAWGLRTAGVTFALAVAALAALCLVAVIWQERPRREVGPPANQELLPKDPMTTGSVPKI</sequence>
<feature type="transmembrane region" description="Helical" evidence="8">
    <location>
        <begin position="317"/>
        <end position="338"/>
    </location>
</feature>
<evidence type="ECO:0000256" key="3">
    <source>
        <dbReference type="ARBA" id="ARBA00022475"/>
    </source>
</evidence>
<keyword evidence="2" id="KW-0813">Transport</keyword>
<dbReference type="InterPro" id="IPR020846">
    <property type="entry name" value="MFS_dom"/>
</dbReference>
<feature type="transmembrane region" description="Helical" evidence="8">
    <location>
        <begin position="358"/>
        <end position="378"/>
    </location>
</feature>
<protein>
    <submittedName>
        <fullName evidence="10">Multidrug transporter MdfA</fullName>
    </submittedName>
</protein>
<evidence type="ECO:0000259" key="9">
    <source>
        <dbReference type="PROSITE" id="PS50850"/>
    </source>
</evidence>
<dbReference type="Proteomes" id="UP000295165">
    <property type="component" value="Unassembled WGS sequence"/>
</dbReference>
<comment type="subcellular location">
    <subcellularLocation>
        <location evidence="1">Cell membrane</location>
        <topology evidence="1">Multi-pass membrane protein</topology>
    </subcellularLocation>
</comment>
<dbReference type="Pfam" id="PF07690">
    <property type="entry name" value="MFS_1"/>
    <property type="match status" value="1"/>
</dbReference>
<feature type="domain" description="Major facilitator superfamily (MFS) profile" evidence="9">
    <location>
        <begin position="23"/>
        <end position="408"/>
    </location>
</feature>
<dbReference type="EMBL" id="PECC01000026">
    <property type="protein sequence ID" value="TDZ52075.1"/>
    <property type="molecule type" value="Genomic_DNA"/>
</dbReference>
<proteinExistence type="predicted"/>
<evidence type="ECO:0000256" key="7">
    <source>
        <dbReference type="SAM" id="MobiDB-lite"/>
    </source>
</evidence>
<feature type="transmembrane region" description="Helical" evidence="8">
    <location>
        <begin position="153"/>
        <end position="178"/>
    </location>
</feature>
<evidence type="ECO:0000256" key="2">
    <source>
        <dbReference type="ARBA" id="ARBA00022448"/>
    </source>
</evidence>
<feature type="transmembrane region" description="Helical" evidence="8">
    <location>
        <begin position="118"/>
        <end position="141"/>
    </location>
</feature>
<evidence type="ECO:0000256" key="4">
    <source>
        <dbReference type="ARBA" id="ARBA00022692"/>
    </source>
</evidence>
<feature type="transmembrane region" description="Helical" evidence="8">
    <location>
        <begin position="224"/>
        <end position="243"/>
    </location>
</feature>
<dbReference type="PANTHER" id="PTHR23517">
    <property type="entry name" value="RESISTANCE PROTEIN MDTM, PUTATIVE-RELATED-RELATED"/>
    <property type="match status" value="1"/>
</dbReference>
<feature type="region of interest" description="Disordered" evidence="7">
    <location>
        <begin position="413"/>
        <end position="434"/>
    </location>
</feature>
<evidence type="ECO:0000256" key="1">
    <source>
        <dbReference type="ARBA" id="ARBA00004651"/>
    </source>
</evidence>
<feature type="transmembrane region" description="Helical" evidence="8">
    <location>
        <begin position="59"/>
        <end position="82"/>
    </location>
</feature>
<accession>A0A4R8R777</accession>
<evidence type="ECO:0000256" key="6">
    <source>
        <dbReference type="ARBA" id="ARBA00023136"/>
    </source>
</evidence>
<comment type="caution">
    <text evidence="10">The sequence shown here is derived from an EMBL/GenBank/DDBJ whole genome shotgun (WGS) entry which is preliminary data.</text>
</comment>
<keyword evidence="3" id="KW-1003">Cell membrane</keyword>
<dbReference type="InterPro" id="IPR011701">
    <property type="entry name" value="MFS"/>
</dbReference>
<dbReference type="Gene3D" id="1.20.1250.20">
    <property type="entry name" value="MFS general substrate transporter like domains"/>
    <property type="match status" value="1"/>
</dbReference>
<gene>
    <name evidence="10" type="primary">mdfA</name>
    <name evidence="10" type="ORF">CCUG63697_00546</name>
</gene>
<feature type="transmembrane region" description="Helical" evidence="8">
    <location>
        <begin position="29"/>
        <end position="53"/>
    </location>
</feature>
<dbReference type="GO" id="GO:0022857">
    <property type="term" value="F:transmembrane transporter activity"/>
    <property type="evidence" value="ECO:0007669"/>
    <property type="project" value="InterPro"/>
</dbReference>
<dbReference type="SUPFAM" id="SSF103473">
    <property type="entry name" value="MFS general substrate transporter"/>
    <property type="match status" value="1"/>
</dbReference>
<evidence type="ECO:0000256" key="5">
    <source>
        <dbReference type="ARBA" id="ARBA00022989"/>
    </source>
</evidence>
<dbReference type="InterPro" id="IPR036259">
    <property type="entry name" value="MFS_trans_sf"/>
</dbReference>
<feature type="transmembrane region" description="Helical" evidence="8">
    <location>
        <begin position="94"/>
        <end position="112"/>
    </location>
</feature>
<feature type="transmembrane region" description="Helical" evidence="8">
    <location>
        <begin position="263"/>
        <end position="282"/>
    </location>
</feature>
<dbReference type="AlphaFoldDB" id="A0A4R8R777"/>
<keyword evidence="4 8" id="KW-0812">Transmembrane</keyword>
<evidence type="ECO:0000313" key="11">
    <source>
        <dbReference type="Proteomes" id="UP000295165"/>
    </source>
</evidence>
<dbReference type="PANTHER" id="PTHR23517:SF13">
    <property type="entry name" value="MAJOR FACILITATOR SUPERFAMILY MFS_1"/>
    <property type="match status" value="1"/>
</dbReference>
<evidence type="ECO:0000256" key="8">
    <source>
        <dbReference type="SAM" id="Phobius"/>
    </source>
</evidence>
<feature type="transmembrane region" description="Helical" evidence="8">
    <location>
        <begin position="184"/>
        <end position="203"/>
    </location>
</feature>
<feature type="transmembrane region" description="Helical" evidence="8">
    <location>
        <begin position="384"/>
        <end position="404"/>
    </location>
</feature>
<dbReference type="GO" id="GO:0005886">
    <property type="term" value="C:plasma membrane"/>
    <property type="evidence" value="ECO:0007669"/>
    <property type="project" value="UniProtKB-SubCell"/>
</dbReference>
<organism evidence="10 11">
    <name type="scientific">Mycobacteroides franklinii</name>
    <dbReference type="NCBI Taxonomy" id="948102"/>
    <lineage>
        <taxon>Bacteria</taxon>
        <taxon>Bacillati</taxon>
        <taxon>Actinomycetota</taxon>
        <taxon>Actinomycetes</taxon>
        <taxon>Mycobacteriales</taxon>
        <taxon>Mycobacteriaceae</taxon>
        <taxon>Mycobacteroides</taxon>
    </lineage>
</organism>
<dbReference type="InterPro" id="IPR050171">
    <property type="entry name" value="MFS_Transporters"/>
</dbReference>
<name>A0A4R8R777_9MYCO</name>
<evidence type="ECO:0000313" key="10">
    <source>
        <dbReference type="EMBL" id="TDZ52075.1"/>
    </source>
</evidence>
<keyword evidence="5 8" id="KW-1133">Transmembrane helix</keyword>
<feature type="transmembrane region" description="Helical" evidence="8">
    <location>
        <begin position="291"/>
        <end position="311"/>
    </location>
</feature>
<dbReference type="PROSITE" id="PS50850">
    <property type="entry name" value="MFS"/>
    <property type="match status" value="1"/>
</dbReference>
<keyword evidence="6 8" id="KW-0472">Membrane</keyword>